<dbReference type="RefSeq" id="WP_343837455.1">
    <property type="nucleotide sequence ID" value="NZ_BAAADO010000001.1"/>
</dbReference>
<keyword evidence="3 6" id="KW-0812">Transmembrane</keyword>
<comment type="caution">
    <text evidence="8">The sequence shown here is derived from an EMBL/GenBank/DDBJ whole genome shotgun (WGS) entry which is preliminary data.</text>
</comment>
<accession>A0ABP3KQG6</accession>
<keyword evidence="2 6" id="KW-1003">Cell membrane</keyword>
<feature type="transmembrane region" description="Helical" evidence="6">
    <location>
        <begin position="6"/>
        <end position="25"/>
    </location>
</feature>
<evidence type="ECO:0000256" key="4">
    <source>
        <dbReference type="ARBA" id="ARBA00022989"/>
    </source>
</evidence>
<evidence type="ECO:0000256" key="1">
    <source>
        <dbReference type="ARBA" id="ARBA00004651"/>
    </source>
</evidence>
<protein>
    <recommendedName>
        <fullName evidence="6">TVP38/TMEM64 family membrane protein</fullName>
    </recommendedName>
</protein>
<evidence type="ECO:0000256" key="2">
    <source>
        <dbReference type="ARBA" id="ARBA00022475"/>
    </source>
</evidence>
<dbReference type="Proteomes" id="UP001500880">
    <property type="component" value="Unassembled WGS sequence"/>
</dbReference>
<evidence type="ECO:0000256" key="5">
    <source>
        <dbReference type="ARBA" id="ARBA00023136"/>
    </source>
</evidence>
<comment type="subcellular location">
    <subcellularLocation>
        <location evidence="1 6">Cell membrane</location>
        <topology evidence="1 6">Multi-pass membrane protein</topology>
    </subcellularLocation>
</comment>
<comment type="similarity">
    <text evidence="6">Belongs to the TVP38/TMEM64 family.</text>
</comment>
<comment type="caution">
    <text evidence="6">Lacks conserved residue(s) required for the propagation of feature annotation.</text>
</comment>
<feature type="transmembrane region" description="Helical" evidence="6">
    <location>
        <begin position="55"/>
        <end position="75"/>
    </location>
</feature>
<dbReference type="InterPro" id="IPR032816">
    <property type="entry name" value="VTT_dom"/>
</dbReference>
<gene>
    <name evidence="8" type="ORF">GCM10008986_06370</name>
</gene>
<sequence length="203" mass="23350">MEQLTSWVFTIVESSGMFAPVLFIGMHLLRPLFFMPVAFICISGGILFGMVSGTIYSVIGITLSSLFFYRFLVYMPKTFKRLIRLKAKILGEKRQISKGQIFLLRLMPFIHFHLLSLCILEISRNYKEYFKLSFLSNVPLAVVYTTFGQWIASLSPIIMAAAVIVILPMIYLLRQKEIVVSWEEFFRKDHQVSQGSPSMNRVS</sequence>
<dbReference type="EMBL" id="BAAADO010000001">
    <property type="protein sequence ID" value="GAA0483924.1"/>
    <property type="molecule type" value="Genomic_DNA"/>
</dbReference>
<keyword evidence="9" id="KW-1185">Reference proteome</keyword>
<dbReference type="PANTHER" id="PTHR12677:SF59">
    <property type="entry name" value="GOLGI APPARATUS MEMBRANE PROTEIN TVP38-RELATED"/>
    <property type="match status" value="1"/>
</dbReference>
<feature type="domain" description="VTT" evidence="7">
    <location>
        <begin position="36"/>
        <end position="149"/>
    </location>
</feature>
<keyword evidence="4 6" id="KW-1133">Transmembrane helix</keyword>
<reference evidence="9" key="1">
    <citation type="journal article" date="2019" name="Int. J. Syst. Evol. Microbiol.">
        <title>The Global Catalogue of Microorganisms (GCM) 10K type strain sequencing project: providing services to taxonomists for standard genome sequencing and annotation.</title>
        <authorList>
            <consortium name="The Broad Institute Genomics Platform"/>
            <consortium name="The Broad Institute Genome Sequencing Center for Infectious Disease"/>
            <person name="Wu L."/>
            <person name="Ma J."/>
        </authorList>
    </citation>
    <scope>NUCLEOTIDE SEQUENCE [LARGE SCALE GENOMIC DNA]</scope>
    <source>
        <strain evidence="9">JCM 12389</strain>
    </source>
</reference>
<dbReference type="InterPro" id="IPR015414">
    <property type="entry name" value="TMEM64"/>
</dbReference>
<feature type="transmembrane region" description="Helical" evidence="6">
    <location>
        <begin position="102"/>
        <end position="122"/>
    </location>
</feature>
<dbReference type="PANTHER" id="PTHR12677">
    <property type="entry name" value="GOLGI APPARATUS MEMBRANE PROTEIN TVP38-RELATED"/>
    <property type="match status" value="1"/>
</dbReference>
<evidence type="ECO:0000256" key="6">
    <source>
        <dbReference type="RuleBase" id="RU366058"/>
    </source>
</evidence>
<dbReference type="Pfam" id="PF09335">
    <property type="entry name" value="VTT_dom"/>
    <property type="match status" value="1"/>
</dbReference>
<evidence type="ECO:0000256" key="3">
    <source>
        <dbReference type="ARBA" id="ARBA00022692"/>
    </source>
</evidence>
<evidence type="ECO:0000313" key="9">
    <source>
        <dbReference type="Proteomes" id="UP001500880"/>
    </source>
</evidence>
<evidence type="ECO:0000313" key="8">
    <source>
        <dbReference type="EMBL" id="GAA0483924.1"/>
    </source>
</evidence>
<feature type="transmembrane region" description="Helical" evidence="6">
    <location>
        <begin position="150"/>
        <end position="173"/>
    </location>
</feature>
<keyword evidence="5 6" id="KW-0472">Membrane</keyword>
<organism evidence="8 9">
    <name type="scientific">Salinibacillus aidingensis</name>
    <dbReference type="NCBI Taxonomy" id="237684"/>
    <lineage>
        <taxon>Bacteria</taxon>
        <taxon>Bacillati</taxon>
        <taxon>Bacillota</taxon>
        <taxon>Bacilli</taxon>
        <taxon>Bacillales</taxon>
        <taxon>Bacillaceae</taxon>
        <taxon>Salinibacillus</taxon>
    </lineage>
</organism>
<proteinExistence type="inferred from homology"/>
<name>A0ABP3KQG6_9BACI</name>
<evidence type="ECO:0000259" key="7">
    <source>
        <dbReference type="Pfam" id="PF09335"/>
    </source>
</evidence>